<accession>A0A1V9EUE3</accession>
<dbReference type="OrthoDB" id="118637at2"/>
<dbReference type="SUPFAM" id="SSF55961">
    <property type="entry name" value="Bet v1-like"/>
    <property type="match status" value="1"/>
</dbReference>
<feature type="transmembrane region" description="Helical" evidence="1">
    <location>
        <begin position="12"/>
        <end position="31"/>
    </location>
</feature>
<keyword evidence="3" id="KW-1185">Reference proteome</keyword>
<dbReference type="RefSeq" id="WP_081200039.1">
    <property type="nucleotide sequence ID" value="NZ_FOCZ01000015.1"/>
</dbReference>
<keyword evidence="1" id="KW-0472">Membrane</keyword>
<keyword evidence="1" id="KW-1133">Transmembrane helix</keyword>
<evidence type="ECO:0000313" key="2">
    <source>
        <dbReference type="EMBL" id="OQP49739.1"/>
    </source>
</evidence>
<feature type="transmembrane region" description="Helical" evidence="1">
    <location>
        <begin position="37"/>
        <end position="59"/>
    </location>
</feature>
<dbReference type="EMBL" id="LVXG01000013">
    <property type="protein sequence ID" value="OQP49739.1"/>
    <property type="molecule type" value="Genomic_DNA"/>
</dbReference>
<dbReference type="AlphaFoldDB" id="A0A1V9EUE3"/>
<name>A0A1V9EUE3_9BACT</name>
<organism evidence="2 3">
    <name type="scientific">Niastella yeongjuensis</name>
    <dbReference type="NCBI Taxonomy" id="354355"/>
    <lineage>
        <taxon>Bacteria</taxon>
        <taxon>Pseudomonadati</taxon>
        <taxon>Bacteroidota</taxon>
        <taxon>Chitinophagia</taxon>
        <taxon>Chitinophagales</taxon>
        <taxon>Chitinophagaceae</taxon>
        <taxon>Niastella</taxon>
    </lineage>
</organism>
<sequence length="320" mass="36591">MRTVVLFFTRSLGVIAGTIYALVLRLVFNINGEDAPFSLFTVTFIWVTPVVIGIIPLFFASKELLQKSYVFRIGSPILTVTVFFLLCFLTRIEDIICLWIILIPYVVAAAFAGFIAGEIIVKIKDKKSTLYSIVLLPFIVSPIEQQFKTTVENYKVVTKVIIRASPEVIWNNIIRVSQIKESEYTRGFFNYAGIPRPLYAELNKDTLGGTRVGHFEGGLQFVEKVISWDRNRHIGFNISVVPSTIRKTVFDQHILKGNYFKFLQADYNLTVLPDGRTELALSSSYQLNSHLNWYGSYYGNQLLTDFQERLLQVIKNRCDR</sequence>
<gene>
    <name evidence="2" type="ORF">A4H97_28010</name>
</gene>
<protein>
    <recommendedName>
        <fullName evidence="4">Polyketide cyclase</fullName>
    </recommendedName>
</protein>
<comment type="caution">
    <text evidence="2">The sequence shown here is derived from an EMBL/GenBank/DDBJ whole genome shotgun (WGS) entry which is preliminary data.</text>
</comment>
<dbReference type="STRING" id="354355.SAMN05660816_05833"/>
<proteinExistence type="predicted"/>
<feature type="transmembrane region" description="Helical" evidence="1">
    <location>
        <begin position="71"/>
        <end position="92"/>
    </location>
</feature>
<evidence type="ECO:0008006" key="4">
    <source>
        <dbReference type="Google" id="ProtNLM"/>
    </source>
</evidence>
<keyword evidence="1" id="KW-0812">Transmembrane</keyword>
<evidence type="ECO:0000313" key="3">
    <source>
        <dbReference type="Proteomes" id="UP000192610"/>
    </source>
</evidence>
<reference evidence="3" key="1">
    <citation type="submission" date="2016-04" db="EMBL/GenBank/DDBJ databases">
        <authorList>
            <person name="Chen L."/>
            <person name="Zhuang W."/>
            <person name="Wang G."/>
        </authorList>
    </citation>
    <scope>NUCLEOTIDE SEQUENCE [LARGE SCALE GENOMIC DNA]</scope>
    <source>
        <strain evidence="3">17621</strain>
    </source>
</reference>
<dbReference type="Proteomes" id="UP000192610">
    <property type="component" value="Unassembled WGS sequence"/>
</dbReference>
<evidence type="ECO:0000256" key="1">
    <source>
        <dbReference type="SAM" id="Phobius"/>
    </source>
</evidence>
<feature type="transmembrane region" description="Helical" evidence="1">
    <location>
        <begin position="98"/>
        <end position="121"/>
    </location>
</feature>